<evidence type="ECO:0000313" key="2">
    <source>
        <dbReference type="EMBL" id="KAJ1203908.1"/>
    </source>
</evidence>
<gene>
    <name evidence="2" type="ORF">NDU88_007689</name>
</gene>
<organism evidence="2 3">
    <name type="scientific">Pleurodeles waltl</name>
    <name type="common">Iberian ribbed newt</name>
    <dbReference type="NCBI Taxonomy" id="8319"/>
    <lineage>
        <taxon>Eukaryota</taxon>
        <taxon>Metazoa</taxon>
        <taxon>Chordata</taxon>
        <taxon>Craniata</taxon>
        <taxon>Vertebrata</taxon>
        <taxon>Euteleostomi</taxon>
        <taxon>Amphibia</taxon>
        <taxon>Batrachia</taxon>
        <taxon>Caudata</taxon>
        <taxon>Salamandroidea</taxon>
        <taxon>Salamandridae</taxon>
        <taxon>Pleurodelinae</taxon>
        <taxon>Pleurodeles</taxon>
    </lineage>
</organism>
<feature type="compositionally biased region" description="Acidic residues" evidence="1">
    <location>
        <begin position="98"/>
        <end position="113"/>
    </location>
</feature>
<dbReference type="EMBL" id="JANPWB010000003">
    <property type="protein sequence ID" value="KAJ1203908.1"/>
    <property type="molecule type" value="Genomic_DNA"/>
</dbReference>
<accession>A0AAV7VRI3</accession>
<evidence type="ECO:0000313" key="3">
    <source>
        <dbReference type="Proteomes" id="UP001066276"/>
    </source>
</evidence>
<name>A0AAV7VRI3_PLEWA</name>
<sequence length="129" mass="14615">MQDVLNPISSAQAVSEHLCQQGWGIAEVGVEGWLPGDWCYKCLDRRCDSTSEYFRVQDDAGGWEQETDGMSEGEKEREQGDSGRQQQEESSNPRKEDDVAEQGDAERQDEEEEKSNARGERDAVQQEQE</sequence>
<dbReference type="Proteomes" id="UP001066276">
    <property type="component" value="Chromosome 2_1"/>
</dbReference>
<keyword evidence="3" id="KW-1185">Reference proteome</keyword>
<feature type="compositionally biased region" description="Basic and acidic residues" evidence="1">
    <location>
        <begin position="114"/>
        <end position="129"/>
    </location>
</feature>
<proteinExistence type="predicted"/>
<feature type="region of interest" description="Disordered" evidence="1">
    <location>
        <begin position="53"/>
        <end position="129"/>
    </location>
</feature>
<comment type="caution">
    <text evidence="2">The sequence shown here is derived from an EMBL/GenBank/DDBJ whole genome shotgun (WGS) entry which is preliminary data.</text>
</comment>
<evidence type="ECO:0000256" key="1">
    <source>
        <dbReference type="SAM" id="MobiDB-lite"/>
    </source>
</evidence>
<reference evidence="2" key="1">
    <citation type="journal article" date="2022" name="bioRxiv">
        <title>Sequencing and chromosome-scale assembly of the giantPleurodeles waltlgenome.</title>
        <authorList>
            <person name="Brown T."/>
            <person name="Elewa A."/>
            <person name="Iarovenko S."/>
            <person name="Subramanian E."/>
            <person name="Araus A.J."/>
            <person name="Petzold A."/>
            <person name="Susuki M."/>
            <person name="Suzuki K.-i.T."/>
            <person name="Hayashi T."/>
            <person name="Toyoda A."/>
            <person name="Oliveira C."/>
            <person name="Osipova E."/>
            <person name="Leigh N.D."/>
            <person name="Simon A."/>
            <person name="Yun M.H."/>
        </authorList>
    </citation>
    <scope>NUCLEOTIDE SEQUENCE</scope>
    <source>
        <strain evidence="2">20211129_DDA</strain>
        <tissue evidence="2">Liver</tissue>
    </source>
</reference>
<feature type="compositionally biased region" description="Basic and acidic residues" evidence="1">
    <location>
        <begin position="72"/>
        <end position="81"/>
    </location>
</feature>
<dbReference type="AlphaFoldDB" id="A0AAV7VRI3"/>
<protein>
    <submittedName>
        <fullName evidence="2">Uncharacterized protein</fullName>
    </submittedName>
</protein>